<dbReference type="Pfam" id="PF01943">
    <property type="entry name" value="Polysacc_synt"/>
    <property type="match status" value="1"/>
</dbReference>
<feature type="transmembrane region" description="Helical" evidence="6">
    <location>
        <begin position="329"/>
        <end position="349"/>
    </location>
</feature>
<dbReference type="PANTHER" id="PTHR30250:SF11">
    <property type="entry name" value="O-ANTIGEN TRANSPORTER-RELATED"/>
    <property type="match status" value="1"/>
</dbReference>
<evidence type="ECO:0000256" key="6">
    <source>
        <dbReference type="SAM" id="Phobius"/>
    </source>
</evidence>
<feature type="transmembrane region" description="Helical" evidence="6">
    <location>
        <begin position="210"/>
        <end position="230"/>
    </location>
</feature>
<feature type="transmembrane region" description="Helical" evidence="6">
    <location>
        <begin position="149"/>
        <end position="169"/>
    </location>
</feature>
<name>F6D709_METPW</name>
<comment type="subcellular location">
    <subcellularLocation>
        <location evidence="1">Cell membrane</location>
        <topology evidence="1">Multi-pass membrane protein</topology>
    </subcellularLocation>
</comment>
<keyword evidence="5 6" id="KW-0472">Membrane</keyword>
<evidence type="ECO:0000256" key="4">
    <source>
        <dbReference type="ARBA" id="ARBA00022989"/>
    </source>
</evidence>
<dbReference type="InterPro" id="IPR002797">
    <property type="entry name" value="Polysacc_synth"/>
</dbReference>
<evidence type="ECO:0000313" key="8">
    <source>
        <dbReference type="Proteomes" id="UP000009231"/>
    </source>
</evidence>
<evidence type="ECO:0000256" key="5">
    <source>
        <dbReference type="ARBA" id="ARBA00023136"/>
    </source>
</evidence>
<evidence type="ECO:0000256" key="2">
    <source>
        <dbReference type="ARBA" id="ARBA00022475"/>
    </source>
</evidence>
<feature type="transmembrane region" description="Helical" evidence="6">
    <location>
        <begin position="386"/>
        <end position="409"/>
    </location>
</feature>
<dbReference type="Proteomes" id="UP000009231">
    <property type="component" value="Chromosome"/>
</dbReference>
<accession>F6D709</accession>
<feature type="transmembrane region" description="Helical" evidence="6">
    <location>
        <begin position="175"/>
        <end position="198"/>
    </location>
</feature>
<dbReference type="OrthoDB" id="112053at2157"/>
<evidence type="ECO:0000313" key="7">
    <source>
        <dbReference type="EMBL" id="AEG18376.1"/>
    </source>
</evidence>
<evidence type="ECO:0000256" key="1">
    <source>
        <dbReference type="ARBA" id="ARBA00004651"/>
    </source>
</evidence>
<protein>
    <submittedName>
        <fullName evidence="7">Polysaccharide biosynthesis protein</fullName>
    </submittedName>
</protein>
<keyword evidence="3 6" id="KW-0812">Transmembrane</keyword>
<reference evidence="7 8" key="1">
    <citation type="journal article" date="2014" name="Int. J. Syst. Evol. Microbiol.">
        <title>Methanobacterium paludis sp. nov. and a novel strain of Methanobacterium lacus isolated from northern peatlands.</title>
        <authorList>
            <person name="Cadillo-Quiroz H."/>
            <person name="Brauer S.L."/>
            <person name="Goodson N."/>
            <person name="Yavitt J.B."/>
            <person name="Zinder S.H."/>
        </authorList>
    </citation>
    <scope>NUCLEOTIDE SEQUENCE [LARGE SCALE GENOMIC DNA]</scope>
    <source>
        <strain evidence="8">DSM 25820 / JCM 18151 / SWAN1</strain>
    </source>
</reference>
<dbReference type="STRING" id="868131.MSWAN_1361"/>
<organism evidence="7 8">
    <name type="scientific">Methanobacterium paludis (strain DSM 25820 / JCM 18151 / SWAN1)</name>
    <dbReference type="NCBI Taxonomy" id="868131"/>
    <lineage>
        <taxon>Archaea</taxon>
        <taxon>Methanobacteriati</taxon>
        <taxon>Methanobacteriota</taxon>
        <taxon>Methanomada group</taxon>
        <taxon>Methanobacteria</taxon>
        <taxon>Methanobacteriales</taxon>
        <taxon>Methanobacteriaceae</taxon>
        <taxon>Methanobacterium</taxon>
    </lineage>
</organism>
<feature type="transmembrane region" description="Helical" evidence="6">
    <location>
        <begin position="12"/>
        <end position="31"/>
    </location>
</feature>
<dbReference type="KEGG" id="mew:MSWAN_1361"/>
<proteinExistence type="predicted"/>
<feature type="transmembrane region" description="Helical" evidence="6">
    <location>
        <begin position="43"/>
        <end position="62"/>
    </location>
</feature>
<dbReference type="HOGENOM" id="CLU_022017_7_3_2"/>
<dbReference type="InterPro" id="IPR050833">
    <property type="entry name" value="Poly_Biosynth_Transport"/>
</dbReference>
<keyword evidence="2" id="KW-1003">Cell membrane</keyword>
<dbReference type="PANTHER" id="PTHR30250">
    <property type="entry name" value="PST FAMILY PREDICTED COLANIC ACID TRANSPORTER"/>
    <property type="match status" value="1"/>
</dbReference>
<dbReference type="eggNOG" id="arCOG02209">
    <property type="taxonomic scope" value="Archaea"/>
</dbReference>
<evidence type="ECO:0000256" key="3">
    <source>
        <dbReference type="ARBA" id="ARBA00022692"/>
    </source>
</evidence>
<gene>
    <name evidence="7" type="ordered locus">MSWAN_1361</name>
</gene>
<feature type="transmembrane region" description="Helical" evidence="6">
    <location>
        <begin position="83"/>
        <end position="105"/>
    </location>
</feature>
<dbReference type="GO" id="GO:0005886">
    <property type="term" value="C:plasma membrane"/>
    <property type="evidence" value="ECO:0007669"/>
    <property type="project" value="UniProtKB-SubCell"/>
</dbReference>
<keyword evidence="4 6" id="KW-1133">Transmembrane helix</keyword>
<keyword evidence="8" id="KW-1185">Reference proteome</keyword>
<feature type="transmembrane region" description="Helical" evidence="6">
    <location>
        <begin position="416"/>
        <end position="438"/>
    </location>
</feature>
<feature type="transmembrane region" description="Helical" evidence="6">
    <location>
        <begin position="256"/>
        <end position="276"/>
    </location>
</feature>
<feature type="transmembrane region" description="Helical" evidence="6">
    <location>
        <begin position="297"/>
        <end position="317"/>
    </location>
</feature>
<feature type="transmembrane region" description="Helical" evidence="6">
    <location>
        <begin position="361"/>
        <end position="380"/>
    </location>
</feature>
<feature type="transmembrane region" description="Helical" evidence="6">
    <location>
        <begin position="117"/>
        <end position="137"/>
    </location>
</feature>
<feature type="transmembrane region" description="Helical" evidence="6">
    <location>
        <begin position="444"/>
        <end position="464"/>
    </location>
</feature>
<sequence>MNEYKVFVQRIGLVGFTNILIALSSIILLPILTKNFTTSDYGIWVQINTTISLIPNLAMLGLPMSMVRYLSAKKEKKEIQEGFYSIASLVFASTIVISALLLLFSKNIAVALFNGNVNIAILLAVIVFLACLNALLLNFFRTFQQMKRYSVFLLIQTYLGVFIVSYFAIKGFSIYTAALGLLIANLIIFVIMISFIISDIGLKIPKFKNMMEYLSFGLPTIPSNLSYWIVDSSDRYAIGIILGTSFVGYYSPGYTLGNIIIMMLAPFSLLLPSLLPNYYDNEEIEKVKTFLKYSLKYFLLIAIPSAFGLSILSKPILTILTTPEIALNGYLITPFVALSALLFGIYGIISNIIVLKKKTKILGNVWIFAAVLNVVLNILLIPYIGIIGAAAATLVSYFIAFIITTVYSFKYFKFDFDLVFIMKSIIASVLMSLCIFLINPSGILNVLITVIIGAVVYMGLLLVLKGIKKEEFEFFKEMLTNS</sequence>
<dbReference type="EMBL" id="CP002772">
    <property type="protein sequence ID" value="AEG18376.1"/>
    <property type="molecule type" value="Genomic_DNA"/>
</dbReference>
<dbReference type="AlphaFoldDB" id="F6D709"/>